<evidence type="ECO:0000313" key="1">
    <source>
        <dbReference type="EMBL" id="KAJ6796216.1"/>
    </source>
</evidence>
<dbReference type="Proteomes" id="UP001140949">
    <property type="component" value="Unassembled WGS sequence"/>
</dbReference>
<organism evidence="1 2">
    <name type="scientific">Iris pallida</name>
    <name type="common">Sweet iris</name>
    <dbReference type="NCBI Taxonomy" id="29817"/>
    <lineage>
        <taxon>Eukaryota</taxon>
        <taxon>Viridiplantae</taxon>
        <taxon>Streptophyta</taxon>
        <taxon>Embryophyta</taxon>
        <taxon>Tracheophyta</taxon>
        <taxon>Spermatophyta</taxon>
        <taxon>Magnoliopsida</taxon>
        <taxon>Liliopsida</taxon>
        <taxon>Asparagales</taxon>
        <taxon>Iridaceae</taxon>
        <taxon>Iridoideae</taxon>
        <taxon>Irideae</taxon>
        <taxon>Iris</taxon>
    </lineage>
</organism>
<sequence length="29" mass="3516">MMIPRSTHTKYVEKWTLLVQLSRIMLLQV</sequence>
<proteinExistence type="predicted"/>
<keyword evidence="2" id="KW-1185">Reference proteome</keyword>
<gene>
    <name evidence="1" type="ORF">M6B38_222500</name>
</gene>
<dbReference type="AlphaFoldDB" id="A0AAX6DWT2"/>
<comment type="caution">
    <text evidence="1">The sequence shown here is derived from an EMBL/GenBank/DDBJ whole genome shotgun (WGS) entry which is preliminary data.</text>
</comment>
<name>A0AAX6DWT2_IRIPA</name>
<reference evidence="1" key="1">
    <citation type="journal article" date="2023" name="GigaByte">
        <title>Genome assembly of the bearded iris, Iris pallida Lam.</title>
        <authorList>
            <person name="Bruccoleri R.E."/>
            <person name="Oakeley E.J."/>
            <person name="Faust A.M.E."/>
            <person name="Altorfer M."/>
            <person name="Dessus-Babus S."/>
            <person name="Burckhardt D."/>
            <person name="Oertli M."/>
            <person name="Naumann U."/>
            <person name="Petersen F."/>
            <person name="Wong J."/>
        </authorList>
    </citation>
    <scope>NUCLEOTIDE SEQUENCE</scope>
    <source>
        <strain evidence="1">GSM-AAB239-AS_SAM_17_03QT</strain>
    </source>
</reference>
<evidence type="ECO:0000313" key="2">
    <source>
        <dbReference type="Proteomes" id="UP001140949"/>
    </source>
</evidence>
<protein>
    <submittedName>
        <fullName evidence="1">Uncharacterized protein</fullName>
    </submittedName>
</protein>
<reference evidence="1" key="2">
    <citation type="submission" date="2023-04" db="EMBL/GenBank/DDBJ databases">
        <authorList>
            <person name="Bruccoleri R.E."/>
            <person name="Oakeley E.J."/>
            <person name="Faust A.-M."/>
            <person name="Dessus-Babus S."/>
            <person name="Altorfer M."/>
            <person name="Burckhardt D."/>
            <person name="Oertli M."/>
            <person name="Naumann U."/>
            <person name="Petersen F."/>
            <person name="Wong J."/>
        </authorList>
    </citation>
    <scope>NUCLEOTIDE SEQUENCE</scope>
    <source>
        <strain evidence="1">GSM-AAB239-AS_SAM_17_03QT</strain>
        <tissue evidence="1">Leaf</tissue>
    </source>
</reference>
<accession>A0AAX6DWT2</accession>
<dbReference type="EMBL" id="JANAVB010041419">
    <property type="protein sequence ID" value="KAJ6796216.1"/>
    <property type="molecule type" value="Genomic_DNA"/>
</dbReference>